<dbReference type="Pfam" id="PF00753">
    <property type="entry name" value="Lactamase_B"/>
    <property type="match status" value="1"/>
</dbReference>
<dbReference type="Proteomes" id="UP000068167">
    <property type="component" value="Chromosome"/>
</dbReference>
<dbReference type="InterPro" id="IPR036866">
    <property type="entry name" value="RibonucZ/Hydroxyglut_hydro"/>
</dbReference>
<dbReference type="InterPro" id="IPR050110">
    <property type="entry name" value="Glyoxalase_II_hydrolase"/>
</dbReference>
<evidence type="ECO:0000259" key="1">
    <source>
        <dbReference type="Pfam" id="PF00753"/>
    </source>
</evidence>
<dbReference type="PANTHER" id="PTHR43705:SF1">
    <property type="entry name" value="HYDROXYACYLGLUTATHIONE HYDROLASE GLOB"/>
    <property type="match status" value="1"/>
</dbReference>
<reference evidence="2 3" key="1">
    <citation type="journal article" date="2016" name="Stand. Genomic Sci.">
        <title>Complete genome sequence and genomic characterization of Microcystis panniformis FACHB 1757 by third-generation sequencing.</title>
        <authorList>
            <person name="Zhang J.Y."/>
            <person name="Guan R."/>
            <person name="Zhang H.J."/>
            <person name="Li H."/>
            <person name="Xiao P."/>
            <person name="Yu G.L."/>
            <person name="Du L."/>
            <person name="Cao D.M."/>
            <person name="Zhu B.C."/>
            <person name="Li R.H."/>
            <person name="Lu Z.H."/>
        </authorList>
    </citation>
    <scope>NUCLEOTIDE SEQUENCE [LARGE SCALE GENOMIC DNA]</scope>
    <source>
        <strain evidence="2 3">FACHB-1757</strain>
    </source>
</reference>
<dbReference type="PATRIC" id="fig|1638788.3.peg.2777"/>
<feature type="domain" description="Metallo-beta-lactamase" evidence="1">
    <location>
        <begin position="24"/>
        <end position="72"/>
    </location>
</feature>
<keyword evidence="2" id="KW-0378">Hydrolase</keyword>
<accession>A0A0K1S186</accession>
<sequence>MEIERLNALSDNYIFLLYDRAQKIAAVVDPAEPEPVFRRLEALQVDLVAIFNTHHHGDHVGANQALINRYPHLCVYGERRIAVAFRGSSCF</sequence>
<gene>
    <name evidence="2" type="ORF">VL20_2766</name>
</gene>
<keyword evidence="3" id="KW-1185">Reference proteome</keyword>
<dbReference type="Gene3D" id="3.60.15.10">
    <property type="entry name" value="Ribonuclease Z/Hydroxyacylglutathione hydrolase-like"/>
    <property type="match status" value="1"/>
</dbReference>
<dbReference type="GO" id="GO:0016787">
    <property type="term" value="F:hydrolase activity"/>
    <property type="evidence" value="ECO:0007669"/>
    <property type="project" value="UniProtKB-KW"/>
</dbReference>
<evidence type="ECO:0000313" key="2">
    <source>
        <dbReference type="EMBL" id="AKV67820.1"/>
    </source>
</evidence>
<evidence type="ECO:0000313" key="3">
    <source>
        <dbReference type="Proteomes" id="UP000068167"/>
    </source>
</evidence>
<dbReference type="SUPFAM" id="SSF56281">
    <property type="entry name" value="Metallo-hydrolase/oxidoreductase"/>
    <property type="match status" value="1"/>
</dbReference>
<dbReference type="InterPro" id="IPR001279">
    <property type="entry name" value="Metallo-B-lactamas"/>
</dbReference>
<organism evidence="2 3">
    <name type="scientific">Microcystis panniformis FACHB-1757</name>
    <dbReference type="NCBI Taxonomy" id="1638788"/>
    <lineage>
        <taxon>Bacteria</taxon>
        <taxon>Bacillati</taxon>
        <taxon>Cyanobacteriota</taxon>
        <taxon>Cyanophyceae</taxon>
        <taxon>Oscillatoriophycideae</taxon>
        <taxon>Chroococcales</taxon>
        <taxon>Microcystaceae</taxon>
        <taxon>Microcystis</taxon>
    </lineage>
</organism>
<proteinExistence type="predicted"/>
<protein>
    <submittedName>
        <fullName evidence="2">Hydroxyacylglutathione hydrolase</fullName>
    </submittedName>
</protein>
<name>A0A0K1S186_9CHRO</name>
<dbReference type="EMBL" id="CP011339">
    <property type="protein sequence ID" value="AKV67820.1"/>
    <property type="molecule type" value="Genomic_DNA"/>
</dbReference>
<dbReference type="PANTHER" id="PTHR43705">
    <property type="entry name" value="HYDROXYACYLGLUTATHIONE HYDROLASE"/>
    <property type="match status" value="1"/>
</dbReference>
<dbReference type="AlphaFoldDB" id="A0A0K1S186"/>
<dbReference type="KEGG" id="mpk:VL20_2766"/>